<sequence>MAAVAAGRTAGRFGRPAFAAICMNPLEAALRRATTDINKLGYGWGLVGGFAVSARSTPRFTHDIDLAVAVADDAAAESLVRMLFEAGYAMYASVEHDNGRLATIRLRRAFDGVPILIDLLFASSGIEPEIAAMAEELEIIPGLSLPVAMTGHLIALKLLARDDATRPQDLADLQALLSAASASDIREARKAVRLITERGYQRGRNLEADLDALIERQSA</sequence>
<protein>
    <recommendedName>
        <fullName evidence="3">Nucleotidyl transferase AbiEii toxin, Type IV TA system</fullName>
    </recommendedName>
</protein>
<dbReference type="Pfam" id="PF08843">
    <property type="entry name" value="AbiEii"/>
    <property type="match status" value="1"/>
</dbReference>
<reference evidence="1 2" key="1">
    <citation type="submission" date="2019-10" db="EMBL/GenBank/DDBJ databases">
        <title>Nocardia macrotermitis sp. nov. and Nocardia aurantia sp. nov., isolated from the gut of fungus growing-termite Macrotermes natalensis.</title>
        <authorList>
            <person name="Benndorf R."/>
            <person name="Schwitalla J."/>
            <person name="Martin K."/>
            <person name="De Beer W."/>
            <person name="Kaster A.-K."/>
            <person name="Vollmers J."/>
            <person name="Poulsen M."/>
            <person name="Beemelmanns C."/>
        </authorList>
    </citation>
    <scope>NUCLEOTIDE SEQUENCE [LARGE SCALE GENOMIC DNA]</scope>
    <source>
        <strain evidence="1 2">RB20</strain>
    </source>
</reference>
<organism evidence="1 2">
    <name type="scientific">Nocardia macrotermitis</name>
    <dbReference type="NCBI Taxonomy" id="2585198"/>
    <lineage>
        <taxon>Bacteria</taxon>
        <taxon>Bacillati</taxon>
        <taxon>Actinomycetota</taxon>
        <taxon>Actinomycetes</taxon>
        <taxon>Mycobacteriales</taxon>
        <taxon>Nocardiaceae</taxon>
        <taxon>Nocardia</taxon>
    </lineage>
</organism>
<keyword evidence="2" id="KW-1185">Reference proteome</keyword>
<accession>A0A7K0DBZ9</accession>
<comment type="caution">
    <text evidence="1">The sequence shown here is derived from an EMBL/GenBank/DDBJ whole genome shotgun (WGS) entry which is preliminary data.</text>
</comment>
<dbReference type="AlphaFoldDB" id="A0A7K0DBZ9"/>
<name>A0A7K0DBZ9_9NOCA</name>
<gene>
    <name evidence="1" type="ORF">NRB20_64430</name>
</gene>
<dbReference type="InterPro" id="IPR014942">
    <property type="entry name" value="AbiEii"/>
</dbReference>
<dbReference type="Gene3D" id="3.30.460.40">
    <property type="match status" value="1"/>
</dbReference>
<evidence type="ECO:0000313" key="1">
    <source>
        <dbReference type="EMBL" id="MQY23315.1"/>
    </source>
</evidence>
<dbReference type="Proteomes" id="UP000438448">
    <property type="component" value="Unassembled WGS sequence"/>
</dbReference>
<evidence type="ECO:0008006" key="3">
    <source>
        <dbReference type="Google" id="ProtNLM"/>
    </source>
</evidence>
<evidence type="ECO:0000313" key="2">
    <source>
        <dbReference type="Proteomes" id="UP000438448"/>
    </source>
</evidence>
<proteinExistence type="predicted"/>
<dbReference type="EMBL" id="WEGK01000018">
    <property type="protein sequence ID" value="MQY23315.1"/>
    <property type="molecule type" value="Genomic_DNA"/>
</dbReference>
<dbReference type="InterPro" id="IPR043519">
    <property type="entry name" value="NT_sf"/>
</dbReference>
<dbReference type="SUPFAM" id="SSF81301">
    <property type="entry name" value="Nucleotidyltransferase"/>
    <property type="match status" value="1"/>
</dbReference>